<evidence type="ECO:0000256" key="1">
    <source>
        <dbReference type="SAM" id="Phobius"/>
    </source>
</evidence>
<reference evidence="2" key="1">
    <citation type="submission" date="2021-03" db="EMBL/GenBank/DDBJ databases">
        <authorList>
            <person name="Wang G."/>
        </authorList>
    </citation>
    <scope>NUCLEOTIDE SEQUENCE</scope>
    <source>
        <strain evidence="2">KCTC 12899</strain>
    </source>
</reference>
<comment type="caution">
    <text evidence="2">The sequence shown here is derived from an EMBL/GenBank/DDBJ whole genome shotgun (WGS) entry which is preliminary data.</text>
</comment>
<dbReference type="Proteomes" id="UP000664417">
    <property type="component" value="Unassembled WGS sequence"/>
</dbReference>
<feature type="transmembrane region" description="Helical" evidence="1">
    <location>
        <begin position="160"/>
        <end position="188"/>
    </location>
</feature>
<evidence type="ECO:0000313" key="2">
    <source>
        <dbReference type="EMBL" id="MBO1323074.1"/>
    </source>
</evidence>
<protein>
    <recommendedName>
        <fullName evidence="4">Transmembrane protein</fullName>
    </recommendedName>
</protein>
<name>A0A8J7QFE0_9BACT</name>
<keyword evidence="3" id="KW-1185">Reference proteome</keyword>
<proteinExistence type="predicted"/>
<sequence length="271" mass="30392">MLRLFPKLFIAVLATQLLLFAYQNPSDKILILKSGQVIGIDGDYVVQGNEVHFTLGGGQPSSISLSKVDLEKTEERNRQIAEGTTTAKETINKNSKYREIRGRNYQGLRKVVAPEPEQGQGAGGTAEGGLPTELREVLQQLPDDQQWMIDKLDQAFQSKLFLIVFIFVAVMGFLCQLIYMCFYFYIIAITLQDRFFWGMLMLVGLFVGFTAYLGWMIGMVANMVSWVLVLLYIVTQCHGRRGGFLFLFFLPILSTIFGIVLLVGTFAITAA</sequence>
<feature type="transmembrane region" description="Helical" evidence="1">
    <location>
        <begin position="219"/>
        <end position="237"/>
    </location>
</feature>
<dbReference type="EMBL" id="JAFREP010000049">
    <property type="protein sequence ID" value="MBO1323074.1"/>
    <property type="molecule type" value="Genomic_DNA"/>
</dbReference>
<feature type="transmembrane region" description="Helical" evidence="1">
    <location>
        <begin position="195"/>
        <end position="213"/>
    </location>
</feature>
<dbReference type="AlphaFoldDB" id="A0A8J7QFE0"/>
<accession>A0A8J7QFE0</accession>
<keyword evidence="1" id="KW-0472">Membrane</keyword>
<evidence type="ECO:0008006" key="4">
    <source>
        <dbReference type="Google" id="ProtNLM"/>
    </source>
</evidence>
<keyword evidence="1" id="KW-0812">Transmembrane</keyword>
<evidence type="ECO:0000313" key="3">
    <source>
        <dbReference type="Proteomes" id="UP000664417"/>
    </source>
</evidence>
<dbReference type="RefSeq" id="WP_207863046.1">
    <property type="nucleotide sequence ID" value="NZ_JAFREP010000049.1"/>
</dbReference>
<feature type="transmembrane region" description="Helical" evidence="1">
    <location>
        <begin position="244"/>
        <end position="268"/>
    </location>
</feature>
<gene>
    <name evidence="2" type="ORF">J3U88_31705</name>
</gene>
<keyword evidence="1" id="KW-1133">Transmembrane helix</keyword>
<organism evidence="2 3">
    <name type="scientific">Acanthopleuribacter pedis</name>
    <dbReference type="NCBI Taxonomy" id="442870"/>
    <lineage>
        <taxon>Bacteria</taxon>
        <taxon>Pseudomonadati</taxon>
        <taxon>Acidobacteriota</taxon>
        <taxon>Holophagae</taxon>
        <taxon>Acanthopleuribacterales</taxon>
        <taxon>Acanthopleuribacteraceae</taxon>
        <taxon>Acanthopleuribacter</taxon>
    </lineage>
</organism>